<comment type="function">
    <text evidence="6">One of the primary rRNA binding proteins, it binds specifically to the 5'-end of 16S ribosomal RNA.</text>
</comment>
<dbReference type="PANTHER" id="PTHR10744:SF1">
    <property type="entry name" value="SMALL RIBOSOMAL SUBUNIT PROTEIN US17M"/>
    <property type="match status" value="1"/>
</dbReference>
<dbReference type="NCBIfam" id="NF004123">
    <property type="entry name" value="PRK05610.1"/>
    <property type="match status" value="1"/>
</dbReference>
<evidence type="ECO:0000256" key="6">
    <source>
        <dbReference type="HAMAP-Rule" id="MF_01345"/>
    </source>
</evidence>
<dbReference type="PROSITE" id="PS00056">
    <property type="entry name" value="RIBOSOMAL_S17"/>
    <property type="match status" value="1"/>
</dbReference>
<dbReference type="GO" id="GO:0006412">
    <property type="term" value="P:translation"/>
    <property type="evidence" value="ECO:0007669"/>
    <property type="project" value="UniProtKB-UniRule"/>
</dbReference>
<dbReference type="PRINTS" id="PR00973">
    <property type="entry name" value="RIBOSOMALS17"/>
</dbReference>
<keyword evidence="4 6" id="KW-0689">Ribosomal protein</keyword>
<comment type="subunit">
    <text evidence="6">Part of the 30S ribosomal subunit.</text>
</comment>
<comment type="similarity">
    <text evidence="1 6 7">Belongs to the universal ribosomal protein uS17 family.</text>
</comment>
<evidence type="ECO:0000313" key="8">
    <source>
        <dbReference type="EMBL" id="BFD45575.1"/>
    </source>
</evidence>
<proteinExistence type="inferred from homology"/>
<evidence type="ECO:0000256" key="1">
    <source>
        <dbReference type="ARBA" id="ARBA00010254"/>
    </source>
</evidence>
<dbReference type="SUPFAM" id="SSF50249">
    <property type="entry name" value="Nucleic acid-binding proteins"/>
    <property type="match status" value="1"/>
</dbReference>
<protein>
    <recommendedName>
        <fullName evidence="6">Small ribosomal subunit protein uS17</fullName>
    </recommendedName>
</protein>
<dbReference type="GO" id="GO:0019843">
    <property type="term" value="F:rRNA binding"/>
    <property type="evidence" value="ECO:0007669"/>
    <property type="project" value="UniProtKB-UniRule"/>
</dbReference>
<organism evidence="8">
    <name type="scientific">Candidatus Tisiphia endosymbiont of Sergentomyia squamirostris</name>
    <dbReference type="NCBI Taxonomy" id="3113639"/>
    <lineage>
        <taxon>Bacteria</taxon>
        <taxon>Pseudomonadati</taxon>
        <taxon>Pseudomonadota</taxon>
        <taxon>Alphaproteobacteria</taxon>
        <taxon>Rickettsiales</taxon>
        <taxon>Rickettsiaceae</taxon>
        <taxon>Rickettsieae</taxon>
        <taxon>Candidatus Tisiphia</taxon>
    </lineage>
</organism>
<dbReference type="EMBL" id="AP029170">
    <property type="protein sequence ID" value="BFD45575.1"/>
    <property type="molecule type" value="Genomic_DNA"/>
</dbReference>
<evidence type="ECO:0000256" key="2">
    <source>
        <dbReference type="ARBA" id="ARBA00022730"/>
    </source>
</evidence>
<keyword evidence="5 6" id="KW-0687">Ribonucleoprotein</keyword>
<dbReference type="GO" id="GO:0003735">
    <property type="term" value="F:structural constituent of ribosome"/>
    <property type="evidence" value="ECO:0007669"/>
    <property type="project" value="UniProtKB-UniRule"/>
</dbReference>
<gene>
    <name evidence="6 8" type="primary">rpsQ</name>
    <name evidence="8" type="ORF">DMENIID0002_02210</name>
</gene>
<reference evidence="8" key="1">
    <citation type="submission" date="2024-01" db="EMBL/GenBank/DDBJ databases">
        <title>Sequencing the genomes of a sandfly, Sergentomyia squamirostris, and its two endosymbionts.</title>
        <authorList>
            <person name="Itokawa K."/>
            <person name="Sanjoba C."/>
        </authorList>
    </citation>
    <scope>NUCLEOTIDE SEQUENCE</scope>
    <source>
        <strain evidence="8">RiSSQ</strain>
    </source>
</reference>
<dbReference type="Pfam" id="PF00366">
    <property type="entry name" value="Ribosomal_S17"/>
    <property type="match status" value="1"/>
</dbReference>
<sequence length="81" mass="9168">MPKRVLQGVVVSSKTDKTITVKVERRFKHPIYKKIVKVSKKYAAHDPENTYKDGDKVSIVESRPISKTKSWVVLGDVKASL</sequence>
<dbReference type="CDD" id="cd00364">
    <property type="entry name" value="Ribosomal_uS17"/>
    <property type="match status" value="1"/>
</dbReference>
<dbReference type="NCBIfam" id="TIGR03635">
    <property type="entry name" value="uS17_bact"/>
    <property type="match status" value="1"/>
</dbReference>
<name>A0AAT9G6Z0_9RICK</name>
<dbReference type="InterPro" id="IPR000266">
    <property type="entry name" value="Ribosomal_uS17"/>
</dbReference>
<keyword evidence="2 6" id="KW-0699">rRNA-binding</keyword>
<dbReference type="InterPro" id="IPR012340">
    <property type="entry name" value="NA-bd_OB-fold"/>
</dbReference>
<accession>A0AAT9G6Z0</accession>
<dbReference type="PANTHER" id="PTHR10744">
    <property type="entry name" value="40S RIBOSOMAL PROTEIN S11 FAMILY MEMBER"/>
    <property type="match status" value="1"/>
</dbReference>
<evidence type="ECO:0000256" key="4">
    <source>
        <dbReference type="ARBA" id="ARBA00022980"/>
    </source>
</evidence>
<dbReference type="AlphaFoldDB" id="A0AAT9G6Z0"/>
<evidence type="ECO:0000256" key="5">
    <source>
        <dbReference type="ARBA" id="ARBA00023274"/>
    </source>
</evidence>
<dbReference type="GO" id="GO:0022627">
    <property type="term" value="C:cytosolic small ribosomal subunit"/>
    <property type="evidence" value="ECO:0007669"/>
    <property type="project" value="UniProtKB-UniRule"/>
</dbReference>
<dbReference type="HAMAP" id="MF_01345_B">
    <property type="entry name" value="Ribosomal_uS17_B"/>
    <property type="match status" value="1"/>
</dbReference>
<dbReference type="InterPro" id="IPR019984">
    <property type="entry name" value="Ribosomal_uS17_bact/chlr"/>
</dbReference>
<dbReference type="InterPro" id="IPR019979">
    <property type="entry name" value="Ribosomal_uS17_CS"/>
</dbReference>
<evidence type="ECO:0000256" key="7">
    <source>
        <dbReference type="RuleBase" id="RU003872"/>
    </source>
</evidence>
<dbReference type="Gene3D" id="2.40.50.140">
    <property type="entry name" value="Nucleic acid-binding proteins"/>
    <property type="match status" value="1"/>
</dbReference>
<evidence type="ECO:0000256" key="3">
    <source>
        <dbReference type="ARBA" id="ARBA00022884"/>
    </source>
</evidence>
<keyword evidence="3 6" id="KW-0694">RNA-binding</keyword>